<dbReference type="GO" id="GO:0005576">
    <property type="term" value="C:extracellular region"/>
    <property type="evidence" value="ECO:0007669"/>
    <property type="project" value="UniProtKB-SubCell"/>
</dbReference>
<dbReference type="PROSITE" id="PS50092">
    <property type="entry name" value="TSP1"/>
    <property type="match status" value="1"/>
</dbReference>
<keyword evidence="10" id="KW-0325">Glycoprotein</keyword>
<dbReference type="PROSITE" id="PS51233">
    <property type="entry name" value="VWFD"/>
    <property type="match status" value="1"/>
</dbReference>
<feature type="domain" description="EGF-like" evidence="12">
    <location>
        <begin position="1311"/>
        <end position="1350"/>
    </location>
</feature>
<dbReference type="SUPFAM" id="SSF57184">
    <property type="entry name" value="Growth factor receptor domain"/>
    <property type="match status" value="7"/>
</dbReference>
<dbReference type="FunFam" id="2.10.25.10:FF:000240">
    <property type="entry name" value="Vitamin K-dependent protein S"/>
    <property type="match status" value="2"/>
</dbReference>
<dbReference type="InterPro" id="IPR003886">
    <property type="entry name" value="NIDO_dom"/>
</dbReference>
<feature type="domain" description="EGF-like" evidence="12">
    <location>
        <begin position="797"/>
        <end position="838"/>
    </location>
</feature>
<dbReference type="GO" id="GO:0005509">
    <property type="term" value="F:calcium ion binding"/>
    <property type="evidence" value="ECO:0007669"/>
    <property type="project" value="InterPro"/>
</dbReference>
<dbReference type="SMART" id="SM00181">
    <property type="entry name" value="EGF"/>
    <property type="match status" value="18"/>
</dbReference>
<dbReference type="InterPro" id="IPR049883">
    <property type="entry name" value="NOTCH1_EGF-like"/>
</dbReference>
<keyword evidence="6" id="KW-0677">Repeat</keyword>
<evidence type="ECO:0000256" key="8">
    <source>
        <dbReference type="ARBA" id="ARBA00023136"/>
    </source>
</evidence>
<evidence type="ECO:0000256" key="4">
    <source>
        <dbReference type="ARBA" id="ARBA00022536"/>
    </source>
</evidence>
<feature type="domain" description="EGF-like" evidence="12">
    <location>
        <begin position="1519"/>
        <end position="1561"/>
    </location>
</feature>
<feature type="domain" description="EGF-like" evidence="12">
    <location>
        <begin position="1438"/>
        <end position="1477"/>
    </location>
</feature>
<feature type="disulfide bond" evidence="11">
    <location>
        <begin position="1442"/>
        <end position="1452"/>
    </location>
</feature>
<evidence type="ECO:0000256" key="7">
    <source>
        <dbReference type="ARBA" id="ARBA00022837"/>
    </source>
</evidence>
<evidence type="ECO:0000259" key="13">
    <source>
        <dbReference type="PROSITE" id="PS51233"/>
    </source>
</evidence>
<organism evidence="14">
    <name type="scientific">Platynereis dumerilii</name>
    <name type="common">Dumeril's clam worm</name>
    <dbReference type="NCBI Taxonomy" id="6359"/>
    <lineage>
        <taxon>Eukaryota</taxon>
        <taxon>Metazoa</taxon>
        <taxon>Spiralia</taxon>
        <taxon>Lophotrochozoa</taxon>
        <taxon>Annelida</taxon>
        <taxon>Polychaeta</taxon>
        <taxon>Errantia</taxon>
        <taxon>Phyllodocida</taxon>
        <taxon>Nereididae</taxon>
        <taxon>Platynereis</taxon>
    </lineage>
</organism>
<dbReference type="Pfam" id="PF14670">
    <property type="entry name" value="FXa_inhibition"/>
    <property type="match status" value="2"/>
</dbReference>
<dbReference type="InterPro" id="IPR000884">
    <property type="entry name" value="TSP1_rpt"/>
</dbReference>
<dbReference type="InterPro" id="IPR000742">
    <property type="entry name" value="EGF"/>
</dbReference>
<keyword evidence="8" id="KW-0472">Membrane</keyword>
<dbReference type="PROSITE" id="PS01186">
    <property type="entry name" value="EGF_2"/>
    <property type="match status" value="8"/>
</dbReference>
<evidence type="ECO:0000256" key="3">
    <source>
        <dbReference type="ARBA" id="ARBA00022525"/>
    </source>
</evidence>
<dbReference type="InterPro" id="IPR001881">
    <property type="entry name" value="EGF-like_Ca-bd_dom"/>
</dbReference>
<dbReference type="Pfam" id="PF07645">
    <property type="entry name" value="EGF_CA"/>
    <property type="match status" value="10"/>
</dbReference>
<accession>C7SB45</accession>
<feature type="domain" description="EGF-like" evidence="12">
    <location>
        <begin position="880"/>
        <end position="919"/>
    </location>
</feature>
<dbReference type="FunFam" id="2.10.25.10:FF:000038">
    <property type="entry name" value="Fibrillin 2"/>
    <property type="match status" value="1"/>
</dbReference>
<comment type="caution">
    <text evidence="11">Lacks conserved residue(s) required for the propagation of feature annotation.</text>
</comment>
<comment type="subcellular location">
    <subcellularLocation>
        <location evidence="1">Membrane</location>
    </subcellularLocation>
    <subcellularLocation>
        <location evidence="2">Secreted</location>
    </subcellularLocation>
</comment>
<dbReference type="SMART" id="SM00179">
    <property type="entry name" value="EGF_CA"/>
    <property type="match status" value="16"/>
</dbReference>
<feature type="domain" description="EGF-like" evidence="12">
    <location>
        <begin position="839"/>
        <end position="877"/>
    </location>
</feature>
<dbReference type="InterPro" id="IPR009030">
    <property type="entry name" value="Growth_fac_rcpt_cys_sf"/>
</dbReference>
<sequence length="1678" mass="179936">MTIQKCDKTNAGKGLSYKILVPEKDMKTLTMINAAMKKRGLNMAFTHALVVQWIECAGMGDTTQTNTFQLIIGTNLRQTKAVFIYKDRGMNMGHKMAFAETYYPVRIGYVCKDRKNATNSVVKTYPCSAATKDNTECIKKLEQPDQCDQNGNKTNAKNVNFVGFFTYDVSKPMGNGMTSPSPLACKTNTMMQHNITKLLRSISQTCPTSKELMPSYFEKVDAKAKGVDVDCYQKVWGVPVGTQGKEIWPVLRCCYASDDDKSGPVTSPVFSDGGLPINTMLLIRKKMRPNTTDVTKAVYNTSMAFKYCCGDCLSASRCKEFLMKFPITGSTNATKENASLATGDPHFTTIDGLQYTFNGHGEFLALQATKVNNASSEDNFFLQVGTKQRNASENATVFYKIVAQQQVLNNSASDSSSLVEFNVANGALDVYIDKVKTTNFSTIKQASINALSNSSYSVTFLKYTYTVVATLFPGGILSFQLILSGQTSGVTFKGLLGNNDGNPANDLKYRNGTQLNSATATESDIYDMGLSWCVNLGPEGSLFATPTNPPCLSRAQFTPFFSDSLDWTGKEALKQQAMQACKNSTPCMLDILATGSVQTGVSTYNTSRAFAQVQAVRANKPPVWPMNELIINVTKGVDFTYLLNAMDADNQTLNYSLTNQPSQGSMTIKNRNQLSWTGIPDLDGATINAFQVSASDGVTNVPLTVQIRFCKCHKTQGSCKWDTGTGDFSIVQCQCQAGYALPYCDLKADPCKESKCFPGVKCNATDPAVLSQNSSAPKYTCGSCPPGYNGDGVSCTDINECTGTNNCDKTNGVCTNTPGSYTCGCKTGYLQDSRKNCVDVDECKTQTPCDVKTSTCNNTMGSFVCVCMKGYYMLNGQCADIDECKTNQDNCNNATTMCSNNPGGFTCECKPGFRKEVAGANTCVQIDDCLNANCTQRCTDKLQGYDCSCNAGYVPVANEPWKCQAAAGATCSSAEVQASCVNGTCAKPNSTVVCTCKNTETLVNNICVDKNECTDGTAVCKATTSTCMDKVGGYTCNCKAGYRKDTDGYSCIDVDECKNGTASCDRSYGVCTNTEGSYSCDCQKGYKLEANNRCSDVDECAASNKGGCDANYGVCTNVPGTYKCECKPGFTGDGFTCSDVDECNAANGGCMHTCTNTVGSRTCACRKGFTLSSDGKTCTDDDECAKKTHNCKSDTYCTNIDGGFKCSCPSHEMLTSDGSTCVSKVQCADGHGCSFACSNNNGTQTCTCKSGYKLAADRKNCEDVDECAADTQKTLCPAANKVVCSNTVGAYECTCANPTYYKKDSDKMCSDKDECLNNPCKSPAKCVNKEMGYNCVCPSGYTTDAQGNCIDINECANSTLDKCQANTKAKCMNTVPNFYCKCDTGYKLNSDTYSCSDTDECLKNPCDPVGGTCTNTPGSYTCGCKAGYSAINSTHCQNLDECKGAHGCQQVCTDTPGSFRCSCQTGYTLGSDGKTCTAATACASGHGCSQLCAVVSGANVCSCYNNSYSLGSDKKTCNGVDECKATPSPCKGNVTCTDKTPGFTCACTNNFKLSPDKVSCVDRDGAWSDWTSYSACSKACGTGTKTRTRTCTNPTKQGNGNVCPGLASDSENCNNHSCPLTSFEMSFGAEVKYETTMTKEQNYDSIALQLCQRQIAGCVGRSFGLLINDLFIRNPSNL</sequence>
<dbReference type="InterPro" id="IPR001846">
    <property type="entry name" value="VWF_type-D"/>
</dbReference>
<feature type="domain" description="EGF-like" evidence="12">
    <location>
        <begin position="1096"/>
        <end position="1138"/>
    </location>
</feature>
<feature type="domain" description="VWFD" evidence="13">
    <location>
        <begin position="337"/>
        <end position="542"/>
    </location>
</feature>
<dbReference type="Gene3D" id="2.20.100.10">
    <property type="entry name" value="Thrombospondin type-1 (TSP1) repeat"/>
    <property type="match status" value="1"/>
</dbReference>
<keyword evidence="3" id="KW-0964">Secreted</keyword>
<name>C7SB45_PLADU</name>
<dbReference type="SUPFAM" id="SSF57196">
    <property type="entry name" value="EGF/Laminin"/>
    <property type="match status" value="1"/>
</dbReference>
<dbReference type="CDD" id="cd00054">
    <property type="entry name" value="EGF_CA"/>
    <property type="match status" value="6"/>
</dbReference>
<dbReference type="FunFam" id="2.10.25.10:FF:000014">
    <property type="entry name" value="Latent-transforming growth factor beta-binding protein 3"/>
    <property type="match status" value="1"/>
</dbReference>
<dbReference type="EMBL" id="FJ001337">
    <property type="protein sequence ID" value="ACH87536.1"/>
    <property type="molecule type" value="Genomic_DNA"/>
</dbReference>
<dbReference type="Gene3D" id="2.10.25.10">
    <property type="entry name" value="Laminin"/>
    <property type="match status" value="18"/>
</dbReference>
<evidence type="ECO:0000259" key="12">
    <source>
        <dbReference type="PROSITE" id="PS50026"/>
    </source>
</evidence>
<feature type="domain" description="EGF-like" evidence="12">
    <location>
        <begin position="1180"/>
        <end position="1222"/>
    </location>
</feature>
<dbReference type="Pfam" id="PF12661">
    <property type="entry name" value="hEGF"/>
    <property type="match status" value="1"/>
</dbReference>
<evidence type="ECO:0000256" key="6">
    <source>
        <dbReference type="ARBA" id="ARBA00022737"/>
    </source>
</evidence>
<dbReference type="InterPro" id="IPR000152">
    <property type="entry name" value="EGF-type_Asp/Asn_hydroxyl_site"/>
</dbReference>
<evidence type="ECO:0000256" key="2">
    <source>
        <dbReference type="ARBA" id="ARBA00004613"/>
    </source>
</evidence>
<dbReference type="InterPro" id="IPR036383">
    <property type="entry name" value="TSP1_rpt_sf"/>
</dbReference>
<dbReference type="PROSITE" id="PS00010">
    <property type="entry name" value="ASX_HYDROXYL"/>
    <property type="match status" value="12"/>
</dbReference>
<protein>
    <submittedName>
        <fullName evidence="14">Matrilin-like protein</fullName>
    </submittedName>
</protein>
<keyword evidence="7" id="KW-0106">Calcium</keyword>
<dbReference type="InterPro" id="IPR018097">
    <property type="entry name" value="EGF_Ca-bd_CS"/>
</dbReference>
<keyword evidence="5" id="KW-0732">Signal</keyword>
<dbReference type="FunFam" id="2.10.25.10:FF:000005">
    <property type="entry name" value="Fibrillin 2"/>
    <property type="match status" value="2"/>
</dbReference>
<evidence type="ECO:0000256" key="1">
    <source>
        <dbReference type="ARBA" id="ARBA00004370"/>
    </source>
</evidence>
<dbReference type="InterPro" id="IPR013032">
    <property type="entry name" value="EGF-like_CS"/>
</dbReference>
<dbReference type="SMART" id="SM00209">
    <property type="entry name" value="TSP1"/>
    <property type="match status" value="1"/>
</dbReference>
<proteinExistence type="predicted"/>
<dbReference type="GO" id="GO:0016020">
    <property type="term" value="C:membrane"/>
    <property type="evidence" value="ECO:0007669"/>
    <property type="project" value="UniProtKB-SubCell"/>
</dbReference>
<reference evidence="14" key="1">
    <citation type="submission" date="2008-08" db="EMBL/GenBank/DDBJ databases">
        <authorList>
            <person name="Hui J."/>
            <person name="Ferrier D."/>
        </authorList>
    </citation>
    <scope>NUCLEOTIDE SEQUENCE</scope>
</reference>
<evidence type="ECO:0000256" key="11">
    <source>
        <dbReference type="PROSITE-ProRule" id="PRU00076"/>
    </source>
</evidence>
<dbReference type="PANTHER" id="PTHR24034">
    <property type="entry name" value="EGF-LIKE DOMAIN-CONTAINING PROTEIN"/>
    <property type="match status" value="1"/>
</dbReference>
<dbReference type="Pfam" id="PF12662">
    <property type="entry name" value="cEGF"/>
    <property type="match status" value="2"/>
</dbReference>
<feature type="domain" description="EGF-like" evidence="12">
    <location>
        <begin position="1053"/>
        <end position="1095"/>
    </location>
</feature>
<keyword evidence="9 11" id="KW-1015">Disulfide bond</keyword>
<dbReference type="PROSITE" id="PS50026">
    <property type="entry name" value="EGF_3"/>
    <property type="match status" value="11"/>
</dbReference>
<feature type="domain" description="EGF-like" evidence="12">
    <location>
        <begin position="1397"/>
        <end position="1437"/>
    </location>
</feature>
<dbReference type="SUPFAM" id="SSF82895">
    <property type="entry name" value="TSP-1 type 1 repeat"/>
    <property type="match status" value="1"/>
</dbReference>
<dbReference type="PANTHER" id="PTHR24034:SF89">
    <property type="entry name" value="COMPLEMENT COMPONENT C1Q RECEPTOR"/>
    <property type="match status" value="1"/>
</dbReference>
<evidence type="ECO:0000256" key="10">
    <source>
        <dbReference type="ARBA" id="ARBA00023180"/>
    </source>
</evidence>
<feature type="domain" description="EGF-like" evidence="12">
    <location>
        <begin position="1139"/>
        <end position="1179"/>
    </location>
</feature>
<dbReference type="InterPro" id="IPR050751">
    <property type="entry name" value="ECM_structural_protein"/>
</dbReference>
<evidence type="ECO:0000256" key="9">
    <source>
        <dbReference type="ARBA" id="ARBA00023157"/>
    </source>
</evidence>
<dbReference type="InterPro" id="IPR026823">
    <property type="entry name" value="cEGF"/>
</dbReference>
<evidence type="ECO:0000256" key="5">
    <source>
        <dbReference type="ARBA" id="ARBA00022729"/>
    </source>
</evidence>
<evidence type="ECO:0000313" key="14">
    <source>
        <dbReference type="EMBL" id="ACH87536.1"/>
    </source>
</evidence>
<reference evidence="14" key="2">
    <citation type="journal article" date="2009" name="BMC Biol.">
        <title>Features of the ancestral bilaterian inferred from Platynereis dumerilii ParaHox genes.</title>
        <authorList>
            <person name="Hui J.H."/>
            <person name="Raible F."/>
            <person name="Korchagina N."/>
            <person name="Dray N."/>
            <person name="Samain S."/>
            <person name="Magdelenat G."/>
            <person name="Jubin C."/>
            <person name="Segurens B."/>
            <person name="Balavoine G."/>
            <person name="Arendt D."/>
            <person name="Ferrier D.E."/>
        </authorList>
    </citation>
    <scope>NUCLEOTIDE SEQUENCE</scope>
</reference>
<keyword evidence="4 11" id="KW-0245">EGF-like domain</keyword>
<dbReference type="GO" id="GO:0007160">
    <property type="term" value="P:cell-matrix adhesion"/>
    <property type="evidence" value="ECO:0007669"/>
    <property type="project" value="InterPro"/>
</dbReference>
<dbReference type="Pfam" id="PF06119">
    <property type="entry name" value="NIDO"/>
    <property type="match status" value="1"/>
</dbReference>
<dbReference type="PROSITE" id="PS01187">
    <property type="entry name" value="EGF_CA"/>
    <property type="match status" value="6"/>
</dbReference>